<protein>
    <recommendedName>
        <fullName evidence="3">CopG family transcriptional regulator</fullName>
    </recommendedName>
</protein>
<evidence type="ECO:0000313" key="2">
    <source>
        <dbReference type="Proteomes" id="UP000003964"/>
    </source>
</evidence>
<dbReference type="AlphaFoldDB" id="D6LER5"/>
<gene>
    <name evidence="1" type="ORF">HMPREF0400_00201</name>
</gene>
<dbReference type="RefSeq" id="WP_008820228.1">
    <property type="nucleotide sequence ID" value="NZ_GG770381.1"/>
</dbReference>
<proteinExistence type="predicted"/>
<evidence type="ECO:0008006" key="3">
    <source>
        <dbReference type="Google" id="ProtNLM"/>
    </source>
</evidence>
<dbReference type="Proteomes" id="UP000003964">
    <property type="component" value="Unassembled WGS sequence"/>
</dbReference>
<evidence type="ECO:0000313" key="1">
    <source>
        <dbReference type="EMBL" id="EFG28650.2"/>
    </source>
</evidence>
<dbReference type="EMBL" id="GG770381">
    <property type="protein sequence ID" value="EFG28650.2"/>
    <property type="molecule type" value="Genomic_DNA"/>
</dbReference>
<reference evidence="1 2" key="1">
    <citation type="submission" date="2010-03" db="EMBL/GenBank/DDBJ databases">
        <title>The Genome Sequence of Fusobacterium sp. 1_1_41FAA.</title>
        <authorList>
            <consortium name="The Broad Institute Genome Sequencing Platform"/>
            <person name="Ward D."/>
            <person name="Earl A."/>
            <person name="Feldgarden M."/>
            <person name="Gevers D."/>
            <person name="Young S.K."/>
            <person name="Zeng Q."/>
            <person name="Koehrsen M."/>
            <person name="Alvarado L."/>
            <person name="Berlin A."/>
            <person name="Borenstein D."/>
            <person name="Chapman S."/>
            <person name="Chen Z."/>
            <person name="Engels R."/>
            <person name="Freedman E."/>
            <person name="Gellesch M."/>
            <person name="Goldberg J."/>
            <person name="Griggs A."/>
            <person name="Gujja S."/>
            <person name="Heilman E."/>
            <person name="Heiman D."/>
            <person name="Hepburn T."/>
            <person name="Howarth C."/>
            <person name="Jen D."/>
            <person name="Larson L."/>
            <person name="Mehta T."/>
            <person name="Park D."/>
            <person name="Pearson M."/>
            <person name="Richards J."/>
            <person name="Roberts A."/>
            <person name="Saif S."/>
            <person name="Shea T."/>
            <person name="Shenoy N."/>
            <person name="Sisk P."/>
            <person name="Stolte C."/>
            <person name="Sykes S."/>
            <person name="Walk T."/>
            <person name="White J."/>
            <person name="Yandava C."/>
            <person name="Strauss J.C."/>
            <person name="Ambrose C.E."/>
            <person name="Allen-Vercoe E."/>
            <person name="Haas B."/>
            <person name="Henn M.R."/>
            <person name="Nusbaum C."/>
            <person name="Birren B."/>
        </authorList>
    </citation>
    <scope>NUCLEOTIDE SEQUENCE [LARGE SCALE GENOMIC DNA]</scope>
    <source>
        <strain evidence="1 2">1_1_41FAA</strain>
    </source>
</reference>
<name>D6LER5_9FUSO</name>
<organism evidence="1 2">
    <name type="scientific">Fusobacterium periodonticum 1_1_41FAA</name>
    <dbReference type="NCBI Taxonomy" id="469621"/>
    <lineage>
        <taxon>Bacteria</taxon>
        <taxon>Fusobacteriati</taxon>
        <taxon>Fusobacteriota</taxon>
        <taxon>Fusobacteriia</taxon>
        <taxon>Fusobacteriales</taxon>
        <taxon>Fusobacteriaceae</taxon>
        <taxon>Fusobacterium</taxon>
    </lineage>
</organism>
<sequence>MDDKKKIGRPKSLKPKSIKLTVRVDEETNKILEDYCNRKNKTIVEGVRDGINYLKEK</sequence>
<accession>D6LER5</accession>